<organism evidence="2 4">
    <name type="scientific">Chryseobacterium jejuense</name>
    <dbReference type="NCBI Taxonomy" id="445960"/>
    <lineage>
        <taxon>Bacteria</taxon>
        <taxon>Pseudomonadati</taxon>
        <taxon>Bacteroidota</taxon>
        <taxon>Flavobacteriia</taxon>
        <taxon>Flavobacteriales</taxon>
        <taxon>Weeksellaceae</taxon>
        <taxon>Chryseobacterium group</taxon>
        <taxon>Chryseobacterium</taxon>
    </lineage>
</organism>
<dbReference type="EMBL" id="FNEG01000001">
    <property type="protein sequence ID" value="SDI35172.1"/>
    <property type="molecule type" value="Genomic_DNA"/>
</dbReference>
<accession>A0A2X2V7R6</accession>
<protein>
    <recommendedName>
        <fullName evidence="5">Pyrroline-5-carboxylate reductase catalytic N-terminal domain-containing protein</fullName>
    </recommendedName>
</protein>
<gene>
    <name evidence="2" type="primary">yeeZ</name>
    <name evidence="2" type="ORF">NCTC13492_00470</name>
    <name evidence="1" type="ORF">SAMN05421542_0932</name>
</gene>
<sequence>MKKIGIIGYGWLGARIGASISDQYKIYATTTTSEKADELNAKGINAVVASFPDYQLSEPYPQWEVLKNLDVLIITIPISEKSCCVSSLYNRIQNLSSFIGDFKGQLFLMSSTGVYPDVSKEFSEEDLPFEKVSGERMVRNKYPQVNILRLGGLMGDNRFLKNYNVSNLDFAVNHIHYKDIAGILLKMIENGTETSLYNVTALLHPSKAQVINAQKNIENGEELEEVKGKKILSSKLVSELEYVFEYPDPRKFHEI</sequence>
<evidence type="ECO:0000313" key="3">
    <source>
        <dbReference type="Proteomes" id="UP000199426"/>
    </source>
</evidence>
<reference evidence="1 3" key="1">
    <citation type="submission" date="2016-10" db="EMBL/GenBank/DDBJ databases">
        <authorList>
            <person name="Varghese N."/>
            <person name="Submissions S."/>
        </authorList>
    </citation>
    <scope>NUCLEOTIDE SEQUENCE [LARGE SCALE GENOMIC DNA]</scope>
    <source>
        <strain evidence="1 3">DSM 19299</strain>
    </source>
</reference>
<dbReference type="PANTHER" id="PTHR40129:SF2">
    <property type="entry name" value="KETOPANTOATE REDUCTASE N-TERMINAL DOMAIN-CONTAINING PROTEIN"/>
    <property type="match status" value="1"/>
</dbReference>
<keyword evidence="3" id="KW-1185">Reference proteome</keyword>
<dbReference type="RefSeq" id="WP_089733997.1">
    <property type="nucleotide sequence ID" value="NZ_FNEG01000001.1"/>
</dbReference>
<reference evidence="2 4" key="2">
    <citation type="submission" date="2018-06" db="EMBL/GenBank/DDBJ databases">
        <authorList>
            <consortium name="Pathogen Informatics"/>
            <person name="Doyle S."/>
        </authorList>
    </citation>
    <scope>NUCLEOTIDE SEQUENCE [LARGE SCALE GENOMIC DNA]</scope>
    <source>
        <strain evidence="2 4">NCTC13492</strain>
    </source>
</reference>
<dbReference type="STRING" id="445960.SAMN05421542_0932"/>
<dbReference type="InterPro" id="IPR036291">
    <property type="entry name" value="NAD(P)-bd_dom_sf"/>
</dbReference>
<dbReference type="PANTHER" id="PTHR40129">
    <property type="entry name" value="KETOPANTOATE REDUCTASE N-TERMINAL DOMAIN-CONTAINING PROTEIN"/>
    <property type="match status" value="1"/>
</dbReference>
<dbReference type="EMBL" id="UAWB01000002">
    <property type="protein sequence ID" value="SQB26792.1"/>
    <property type="molecule type" value="Genomic_DNA"/>
</dbReference>
<dbReference type="AlphaFoldDB" id="A0A2X2V7R6"/>
<dbReference type="SUPFAM" id="SSF51735">
    <property type="entry name" value="NAD(P)-binding Rossmann-fold domains"/>
    <property type="match status" value="1"/>
</dbReference>
<evidence type="ECO:0000313" key="2">
    <source>
        <dbReference type="EMBL" id="SQB26792.1"/>
    </source>
</evidence>
<name>A0A2X2V7R6_CHRJE</name>
<dbReference type="Proteomes" id="UP000251670">
    <property type="component" value="Unassembled WGS sequence"/>
</dbReference>
<proteinExistence type="predicted"/>
<dbReference type="OrthoDB" id="751203at2"/>
<evidence type="ECO:0000313" key="4">
    <source>
        <dbReference type="Proteomes" id="UP000251670"/>
    </source>
</evidence>
<evidence type="ECO:0000313" key="1">
    <source>
        <dbReference type="EMBL" id="SDI35172.1"/>
    </source>
</evidence>
<evidence type="ECO:0008006" key="5">
    <source>
        <dbReference type="Google" id="ProtNLM"/>
    </source>
</evidence>
<dbReference type="Proteomes" id="UP000199426">
    <property type="component" value="Unassembled WGS sequence"/>
</dbReference>
<dbReference type="Gene3D" id="3.40.50.720">
    <property type="entry name" value="NAD(P)-binding Rossmann-like Domain"/>
    <property type="match status" value="1"/>
</dbReference>